<dbReference type="EMBL" id="BARV01000301">
    <property type="protein sequence ID" value="GAH96492.1"/>
    <property type="molecule type" value="Genomic_DNA"/>
</dbReference>
<evidence type="ECO:0000313" key="1">
    <source>
        <dbReference type="EMBL" id="GAH96492.1"/>
    </source>
</evidence>
<dbReference type="AlphaFoldDB" id="X1JR27"/>
<accession>X1JR27</accession>
<gene>
    <name evidence="1" type="ORF">S06H3_01252</name>
</gene>
<protein>
    <submittedName>
        <fullName evidence="1">Uncharacterized protein</fullName>
    </submittedName>
</protein>
<organism evidence="1">
    <name type="scientific">marine sediment metagenome</name>
    <dbReference type="NCBI Taxonomy" id="412755"/>
    <lineage>
        <taxon>unclassified sequences</taxon>
        <taxon>metagenomes</taxon>
        <taxon>ecological metagenomes</taxon>
    </lineage>
</organism>
<sequence length="260" mass="27098">MPRYTLESLMAETGGPSMVEAAGPGPMTAVKRQWRAPGPAAVAPPAAVQQVLNGGGVGYVPPGAGIMAGAAPAGLMPELPAVQPGVMAAIPAAAAAAGISLPAWLAPALGIAAAGYAGYQALGGGEGGGLFGLNVLGGDEFAMGGLEFGGPGLAEPLAPYTEWRVGNKQFYYVKVLSPTTGKFLRAKVAMYNRDTGQWKVWTLPKPHLAVIGKNAPSHRMLTRLRHNLRRHTADAKTILQVSSPAYYAKMHGYRKYTKRR</sequence>
<comment type="caution">
    <text evidence="1">The sequence shown here is derived from an EMBL/GenBank/DDBJ whole genome shotgun (WGS) entry which is preliminary data.</text>
</comment>
<reference evidence="1" key="1">
    <citation type="journal article" date="2014" name="Front. Microbiol.">
        <title>High frequency of phylogenetically diverse reductive dehalogenase-homologous genes in deep subseafloor sedimentary metagenomes.</title>
        <authorList>
            <person name="Kawai M."/>
            <person name="Futagami T."/>
            <person name="Toyoda A."/>
            <person name="Takaki Y."/>
            <person name="Nishi S."/>
            <person name="Hori S."/>
            <person name="Arai W."/>
            <person name="Tsubouchi T."/>
            <person name="Morono Y."/>
            <person name="Uchiyama I."/>
            <person name="Ito T."/>
            <person name="Fujiyama A."/>
            <person name="Inagaki F."/>
            <person name="Takami H."/>
        </authorList>
    </citation>
    <scope>NUCLEOTIDE SEQUENCE</scope>
    <source>
        <strain evidence="1">Expedition CK06-06</strain>
    </source>
</reference>
<name>X1JR27_9ZZZZ</name>
<proteinExistence type="predicted"/>